<comment type="caution">
    <text evidence="2">The sequence shown here is derived from an EMBL/GenBank/DDBJ whole genome shotgun (WGS) entry which is preliminary data.</text>
</comment>
<protein>
    <recommendedName>
        <fullName evidence="1">Replication initiator A N-terminal domain-containing protein</fullName>
    </recommendedName>
</protein>
<feature type="domain" description="Replication initiator A N-terminal" evidence="1">
    <location>
        <begin position="15"/>
        <end position="76"/>
    </location>
</feature>
<dbReference type="EMBL" id="JAJIAO010000004">
    <property type="protein sequence ID" value="MCK8624809.1"/>
    <property type="molecule type" value="Genomic_DNA"/>
</dbReference>
<dbReference type="RefSeq" id="WP_220751120.1">
    <property type="nucleotide sequence ID" value="NZ_BPLL01000007.1"/>
</dbReference>
<evidence type="ECO:0000313" key="3">
    <source>
        <dbReference type="Proteomes" id="UP001522905"/>
    </source>
</evidence>
<evidence type="ECO:0000313" key="2">
    <source>
        <dbReference type="EMBL" id="MCK8624809.1"/>
    </source>
</evidence>
<dbReference type="Pfam" id="PF06970">
    <property type="entry name" value="RepA_N"/>
    <property type="match status" value="1"/>
</dbReference>
<dbReference type="SUPFAM" id="SSF46785">
    <property type="entry name" value="Winged helix' DNA-binding domain"/>
    <property type="match status" value="1"/>
</dbReference>
<gene>
    <name evidence="2" type="ORF">LNP07_04690</name>
</gene>
<dbReference type="Proteomes" id="UP001522905">
    <property type="component" value="Unassembled WGS sequence"/>
</dbReference>
<name>A0ABT0I266_9LACO</name>
<dbReference type="InterPro" id="IPR036390">
    <property type="entry name" value="WH_DNA-bd_sf"/>
</dbReference>
<evidence type="ECO:0000259" key="1">
    <source>
        <dbReference type="Pfam" id="PF06970"/>
    </source>
</evidence>
<proteinExistence type="predicted"/>
<dbReference type="InterPro" id="IPR010724">
    <property type="entry name" value="RepA_N"/>
</dbReference>
<keyword evidence="3" id="KW-1185">Reference proteome</keyword>
<sequence length="317" mass="36086">MNQFVQLNVNILKNKDLNSDEKITLSLILDRMKSSMQRRSFYDSQKQAYYVVYPVKELMDILNVGKNTVVKILKKLEYLSLIVKKRSFNRATRIFIAPALMETEIVDTSASLDNKPAESQKVNFNQKINQNLHSNTVNTGNDVQTTPVVDRVQQWAKATKQKVGLTFTSIQAIQKFCKNNVEKCKQVVRLILNARNSVAKANRLVKQPVAQFESNQNIINGLAQQLDHIFSYAVKLPQSNYAGYVTNALKAYFTVAFGLETKPVVVKPTVKATKFNDGKKHIHEELPEWAQDGYEFKEDESVDMSKKAKLESMLADM</sequence>
<reference evidence="2 3" key="1">
    <citation type="submission" date="2021-11" db="EMBL/GenBank/DDBJ databases">
        <title>Comparative genomics of bee honey and flower isolates.</title>
        <authorList>
            <person name="Bechtner J.D."/>
            <person name="Gallus M.K."/>
            <person name="Ehrmann M."/>
        </authorList>
    </citation>
    <scope>NUCLEOTIDE SEQUENCE [LARGE SCALE GENOMIC DNA]</scope>
    <source>
        <strain evidence="2 3">M161</strain>
    </source>
</reference>
<accession>A0ABT0I266</accession>
<organism evidence="2 3">
    <name type="scientific">Apilactobacillus xinyiensis</name>
    <dbReference type="NCBI Taxonomy" id="2841032"/>
    <lineage>
        <taxon>Bacteria</taxon>
        <taxon>Bacillati</taxon>
        <taxon>Bacillota</taxon>
        <taxon>Bacilli</taxon>
        <taxon>Lactobacillales</taxon>
        <taxon>Lactobacillaceae</taxon>
        <taxon>Apilactobacillus</taxon>
    </lineage>
</organism>